<evidence type="ECO:0000256" key="11">
    <source>
        <dbReference type="ARBA" id="ARBA00023136"/>
    </source>
</evidence>
<feature type="transmembrane region" description="Helical" evidence="12">
    <location>
        <begin position="98"/>
        <end position="121"/>
    </location>
</feature>
<dbReference type="GO" id="GO:0046872">
    <property type="term" value="F:metal ion binding"/>
    <property type="evidence" value="ECO:0007669"/>
    <property type="project" value="UniProtKB-UniRule"/>
</dbReference>
<dbReference type="InterPro" id="IPR002585">
    <property type="entry name" value="Cyt-d_ubiquinol_oxidase_su_1"/>
</dbReference>
<keyword evidence="5 12" id="KW-0349">Heme</keyword>
<keyword evidence="8 12" id="KW-0249">Electron transport</keyword>
<dbReference type="GO" id="GO:0020037">
    <property type="term" value="F:heme binding"/>
    <property type="evidence" value="ECO:0007669"/>
    <property type="project" value="TreeGrafter"/>
</dbReference>
<evidence type="ECO:0000256" key="3">
    <source>
        <dbReference type="ARBA" id="ARBA00022448"/>
    </source>
</evidence>
<keyword evidence="6 12" id="KW-0812">Transmembrane</keyword>
<evidence type="ECO:0000256" key="6">
    <source>
        <dbReference type="ARBA" id="ARBA00022692"/>
    </source>
</evidence>
<sequence>MSSADWVLLIARVQFGLTMSMHITLAALTLGLAPFLVWFEARWLWGKHNGAREALHFWLKIFSLTVAVGAVSGVVMEFQFGTHWAGFARQVGGMIGPLLFYEVLVAFFLESALTGVMLFGMGKIPPKLHFAITCLVAVGAFLSAFWILAANSWMQTPGGFSRDDAGHFLPLNGWMLLAAPSFPWRFMHMALASLISVAFLLMGVAAWRLLRSPHETASRLMLSGALALSLFALPLQMVTGDLHGENTLSYQPAKLAAIEGAWHPPGNGEGEPLRLFAIPDQQFQSNHFEVSIPDIGSLYLRHNMTGHIKSLSEFPRDQLPPVAPVFIAFRIMVGFGIVMLMTSFVVGLQRWRGKLWHARRMLRGLVWMSPAGFVALLSGWMVTEIGRQPWTVFGMLRTSDSVSPLSLSATLVIFLLVVMTYGLGFSLGLRYLLRQVASPLPQEEETVVLILKTPN</sequence>
<dbReference type="AlphaFoldDB" id="A0A6B9GGP9"/>
<dbReference type="GO" id="GO:0009055">
    <property type="term" value="F:electron transfer activity"/>
    <property type="evidence" value="ECO:0007669"/>
    <property type="project" value="UniProtKB-UniRule"/>
</dbReference>
<keyword evidence="9 12" id="KW-1133">Transmembrane helix</keyword>
<dbReference type="GO" id="GO:0005886">
    <property type="term" value="C:plasma membrane"/>
    <property type="evidence" value="ECO:0007669"/>
    <property type="project" value="UniProtKB-SubCell"/>
</dbReference>
<dbReference type="PIRSF" id="PIRSF006446">
    <property type="entry name" value="Cyt_quinol_oxidase_1"/>
    <property type="match status" value="1"/>
</dbReference>
<feature type="transmembrane region" description="Helical" evidence="12">
    <location>
        <begin position="57"/>
        <end position="78"/>
    </location>
</feature>
<keyword evidence="10 12" id="KW-0408">Iron</keyword>
<evidence type="ECO:0000256" key="2">
    <source>
        <dbReference type="ARBA" id="ARBA00009819"/>
    </source>
</evidence>
<keyword evidence="11 12" id="KW-0472">Membrane</keyword>
<organism evidence="13 14">
    <name type="scientific">Pantoea cypripedii</name>
    <name type="common">Pectobacterium cypripedii</name>
    <name type="synonym">Erwinia cypripedii</name>
    <dbReference type="NCBI Taxonomy" id="55209"/>
    <lineage>
        <taxon>Bacteria</taxon>
        <taxon>Pseudomonadati</taxon>
        <taxon>Pseudomonadota</taxon>
        <taxon>Gammaproteobacteria</taxon>
        <taxon>Enterobacterales</taxon>
        <taxon>Erwiniaceae</taxon>
        <taxon>Pantoea</taxon>
    </lineage>
</organism>
<dbReference type="GO" id="GO:0016682">
    <property type="term" value="F:oxidoreductase activity, acting on diphenols and related substances as donors, oxygen as acceptor"/>
    <property type="evidence" value="ECO:0007669"/>
    <property type="project" value="TreeGrafter"/>
</dbReference>
<keyword evidence="7 12" id="KW-0479">Metal-binding</keyword>
<evidence type="ECO:0000256" key="8">
    <source>
        <dbReference type="ARBA" id="ARBA00022982"/>
    </source>
</evidence>
<evidence type="ECO:0000313" key="13">
    <source>
        <dbReference type="EMBL" id="QGY32476.1"/>
    </source>
</evidence>
<evidence type="ECO:0000256" key="9">
    <source>
        <dbReference type="ARBA" id="ARBA00022989"/>
    </source>
</evidence>
<keyword evidence="13" id="KW-0614">Plasmid</keyword>
<dbReference type="PANTHER" id="PTHR30365">
    <property type="entry name" value="CYTOCHROME D UBIQUINOL OXIDASE"/>
    <property type="match status" value="1"/>
</dbReference>
<dbReference type="Proteomes" id="UP000502005">
    <property type="component" value="Plasmid pNE1B"/>
</dbReference>
<evidence type="ECO:0000256" key="12">
    <source>
        <dbReference type="PIRNR" id="PIRNR006446"/>
    </source>
</evidence>
<comment type="similarity">
    <text evidence="2 12">Belongs to the cytochrome ubiquinol oxidase subunit 1 family.</text>
</comment>
<dbReference type="PANTHER" id="PTHR30365:SF14">
    <property type="entry name" value="CYTOCHROME BD MENAQUINOL OXIDASE SUBUNIT I-RELATED"/>
    <property type="match status" value="1"/>
</dbReference>
<name>A0A6B9GGP9_PANCY</name>
<dbReference type="Pfam" id="PF01654">
    <property type="entry name" value="Cyt_bd_oxida_I"/>
    <property type="match status" value="1"/>
</dbReference>
<geneLocation type="plasmid" evidence="14">
    <name>pne1b</name>
</geneLocation>
<evidence type="ECO:0000256" key="4">
    <source>
        <dbReference type="ARBA" id="ARBA00022475"/>
    </source>
</evidence>
<dbReference type="GO" id="GO:0019646">
    <property type="term" value="P:aerobic electron transport chain"/>
    <property type="evidence" value="ECO:0007669"/>
    <property type="project" value="InterPro"/>
</dbReference>
<dbReference type="EMBL" id="CP024770">
    <property type="protein sequence ID" value="QGY32476.1"/>
    <property type="molecule type" value="Genomic_DNA"/>
</dbReference>
<feature type="transmembrane region" description="Helical" evidence="12">
    <location>
        <begin position="219"/>
        <end position="238"/>
    </location>
</feature>
<evidence type="ECO:0000256" key="10">
    <source>
        <dbReference type="ARBA" id="ARBA00023004"/>
    </source>
</evidence>
<feature type="transmembrane region" description="Helical" evidence="12">
    <location>
        <begin position="402"/>
        <end position="424"/>
    </location>
</feature>
<protein>
    <submittedName>
        <fullName evidence="13">Cytochrome ubiquinol oxidase subunit I</fullName>
    </submittedName>
</protein>
<dbReference type="RefSeq" id="WP_208718360.1">
    <property type="nucleotide sequence ID" value="NZ_CP024770.1"/>
</dbReference>
<evidence type="ECO:0000256" key="1">
    <source>
        <dbReference type="ARBA" id="ARBA00004651"/>
    </source>
</evidence>
<feature type="transmembrane region" description="Helical" evidence="12">
    <location>
        <begin position="360"/>
        <end position="382"/>
    </location>
</feature>
<keyword evidence="4 12" id="KW-1003">Cell membrane</keyword>
<dbReference type="GO" id="GO:0070069">
    <property type="term" value="C:cytochrome complex"/>
    <property type="evidence" value="ECO:0007669"/>
    <property type="project" value="UniProtKB-UniRule"/>
</dbReference>
<accession>A0A6B9GGP9</accession>
<reference evidence="13 14" key="1">
    <citation type="submission" date="2017-11" db="EMBL/GenBank/DDBJ databases">
        <title>Genome sequence of Pantoea cypripedii NE1.</title>
        <authorList>
            <person name="Nascimento F.X."/>
        </authorList>
    </citation>
    <scope>NUCLEOTIDE SEQUENCE [LARGE SCALE GENOMIC DNA]</scope>
    <source>
        <strain evidence="13 14">NE1</strain>
        <plasmid evidence="14">pne1b</plasmid>
    </source>
</reference>
<gene>
    <name evidence="13" type="ORF">CUN67_26250</name>
</gene>
<comment type="subcellular location">
    <subcellularLocation>
        <location evidence="12">Cell inner membrane</location>
    </subcellularLocation>
    <subcellularLocation>
        <location evidence="1">Cell membrane</location>
        <topology evidence="1">Multi-pass membrane protein</topology>
    </subcellularLocation>
</comment>
<feature type="transmembrane region" description="Helical" evidence="12">
    <location>
        <begin position="20"/>
        <end position="45"/>
    </location>
</feature>
<evidence type="ECO:0000256" key="7">
    <source>
        <dbReference type="ARBA" id="ARBA00022723"/>
    </source>
</evidence>
<feature type="transmembrane region" description="Helical" evidence="12">
    <location>
        <begin position="186"/>
        <end position="207"/>
    </location>
</feature>
<feature type="transmembrane region" description="Helical" evidence="12">
    <location>
        <begin position="325"/>
        <end position="348"/>
    </location>
</feature>
<evidence type="ECO:0000256" key="5">
    <source>
        <dbReference type="ARBA" id="ARBA00022617"/>
    </source>
</evidence>
<keyword evidence="3 12" id="KW-0813">Transport</keyword>
<proteinExistence type="inferred from homology"/>
<feature type="transmembrane region" description="Helical" evidence="12">
    <location>
        <begin position="128"/>
        <end position="149"/>
    </location>
</feature>
<evidence type="ECO:0000313" key="14">
    <source>
        <dbReference type="Proteomes" id="UP000502005"/>
    </source>
</evidence>